<dbReference type="PANTHER" id="PTHR30185">
    <property type="entry name" value="CRYPTIC BETA-GLUCOSIDE BGL OPERON ANTITERMINATOR"/>
    <property type="match status" value="1"/>
</dbReference>
<evidence type="ECO:0000313" key="4">
    <source>
        <dbReference type="EMBL" id="MPM45004.1"/>
    </source>
</evidence>
<dbReference type="Pfam" id="PF00359">
    <property type="entry name" value="PTS_EIIA_2"/>
    <property type="match status" value="1"/>
</dbReference>
<gene>
    <name evidence="4" type="primary">licR_7</name>
    <name evidence="4" type="ORF">SDC9_91689</name>
</gene>
<dbReference type="InterPro" id="IPR050661">
    <property type="entry name" value="BglG_antiterminators"/>
</dbReference>
<protein>
    <submittedName>
        <fullName evidence="4">Putative licABCH operon regulator</fullName>
    </submittedName>
</protein>
<evidence type="ECO:0000259" key="2">
    <source>
        <dbReference type="PROSITE" id="PS51094"/>
    </source>
</evidence>
<evidence type="ECO:0000259" key="3">
    <source>
        <dbReference type="PROSITE" id="PS51372"/>
    </source>
</evidence>
<name>A0A645A5F7_9ZZZZ</name>
<dbReference type="PANTHER" id="PTHR30185:SF12">
    <property type="entry name" value="TRANSCRIPTIONAL REGULATOR MANR"/>
    <property type="match status" value="1"/>
</dbReference>
<dbReference type="SUPFAM" id="SSF63520">
    <property type="entry name" value="PTS-regulatory domain, PRD"/>
    <property type="match status" value="1"/>
</dbReference>
<accession>A0A645A5F7</accession>
<dbReference type="EMBL" id="VSSQ01010708">
    <property type="protein sequence ID" value="MPM45004.1"/>
    <property type="molecule type" value="Genomic_DNA"/>
</dbReference>
<comment type="caution">
    <text evidence="4">The sequence shown here is derived from an EMBL/GenBank/DDBJ whole genome shotgun (WGS) entry which is preliminary data.</text>
</comment>
<proteinExistence type="predicted"/>
<dbReference type="PROSITE" id="PS51094">
    <property type="entry name" value="PTS_EIIA_TYPE_2"/>
    <property type="match status" value="1"/>
</dbReference>
<dbReference type="AlphaFoldDB" id="A0A645A5F7"/>
<dbReference type="Gene3D" id="3.40.930.10">
    <property type="entry name" value="Mannitol-specific EII, Chain A"/>
    <property type="match status" value="1"/>
</dbReference>
<dbReference type="InterPro" id="IPR036634">
    <property type="entry name" value="PRD_sf"/>
</dbReference>
<dbReference type="InterPro" id="IPR011608">
    <property type="entry name" value="PRD"/>
</dbReference>
<dbReference type="GO" id="GO:0006355">
    <property type="term" value="P:regulation of DNA-templated transcription"/>
    <property type="evidence" value="ECO:0007669"/>
    <property type="project" value="InterPro"/>
</dbReference>
<feature type="domain" description="PTS EIIA type-2" evidence="2">
    <location>
        <begin position="259"/>
        <end position="397"/>
    </location>
</feature>
<dbReference type="InterPro" id="IPR016152">
    <property type="entry name" value="PTrfase/Anion_transptr"/>
</dbReference>
<dbReference type="PROSITE" id="PS51372">
    <property type="entry name" value="PRD_2"/>
    <property type="match status" value="1"/>
</dbReference>
<evidence type="ECO:0000256" key="1">
    <source>
        <dbReference type="ARBA" id="ARBA00022737"/>
    </source>
</evidence>
<dbReference type="Gene3D" id="1.10.1790.10">
    <property type="entry name" value="PRD domain"/>
    <property type="match status" value="1"/>
</dbReference>
<sequence>MAKKITDALETAFGVHFAQGESYDIALMLISRASSMDYQSISVENISLYVGEKCWQLVQKLVMAVRDYYDIDLSQQEFLVRFSLHIKNLLTRSENHSYCKNPLTSDIKGNCPLIYDVAVQLAGIIREQTGLTIDDDEIAFIAFHLGGALETQRALASRISAVLYCPSYYNMDAALYEKLNGRFREELVVTNVVTREQDIKKIQGVELIIATVPLHTPMMMPRVIITPFLTETNCFDISCYIKNIKEDQRRRMFRENLCTLLRPEFFERASKPLTQDEVIHHICGKLQKEGYVDAAFEAAVQEREQVSSTAFRHCAIPHTLKMIALRTGMFVYLSEEPLQWGEHTVNLVILLCFNRGERQVFHDIFDPLAMILYDNAVIKNAVACTDYQQFIDYLVSCL</sequence>
<dbReference type="Pfam" id="PF00874">
    <property type="entry name" value="PRD"/>
    <property type="match status" value="1"/>
</dbReference>
<dbReference type="InterPro" id="IPR002178">
    <property type="entry name" value="PTS_EIIA_type-2_dom"/>
</dbReference>
<keyword evidence="1" id="KW-0677">Repeat</keyword>
<dbReference type="SUPFAM" id="SSF55804">
    <property type="entry name" value="Phoshotransferase/anion transport protein"/>
    <property type="match status" value="1"/>
</dbReference>
<reference evidence="4" key="1">
    <citation type="submission" date="2019-08" db="EMBL/GenBank/DDBJ databases">
        <authorList>
            <person name="Kucharzyk K."/>
            <person name="Murdoch R.W."/>
            <person name="Higgins S."/>
            <person name="Loffler F."/>
        </authorList>
    </citation>
    <scope>NUCLEOTIDE SEQUENCE</scope>
</reference>
<feature type="domain" description="PRD" evidence="3">
    <location>
        <begin position="49"/>
        <end position="155"/>
    </location>
</feature>
<organism evidence="4">
    <name type="scientific">bioreactor metagenome</name>
    <dbReference type="NCBI Taxonomy" id="1076179"/>
    <lineage>
        <taxon>unclassified sequences</taxon>
        <taxon>metagenomes</taxon>
        <taxon>ecological metagenomes</taxon>
    </lineage>
</organism>